<evidence type="ECO:0000313" key="11">
    <source>
        <dbReference type="Proteomes" id="UP000568556"/>
    </source>
</evidence>
<dbReference type="PANTHER" id="PTHR13598:SF3">
    <property type="entry name" value="NUCLEAR ENVELOPE INTEGRAL MEMBRANE PROTEIN 2"/>
    <property type="match status" value="1"/>
</dbReference>
<keyword evidence="6 9" id="KW-0472">Membrane</keyword>
<keyword evidence="7" id="KW-0539">Nucleus</keyword>
<dbReference type="OrthoDB" id="509138at2759"/>
<reference evidence="10 11" key="1">
    <citation type="submission" date="2019-09" db="EMBL/GenBank/DDBJ databases">
        <title>Bird 10,000 Genomes (B10K) Project - Family phase.</title>
        <authorList>
            <person name="Zhang G."/>
        </authorList>
    </citation>
    <scope>NUCLEOTIDE SEQUENCE [LARGE SCALE GENOMIC DNA]</scope>
    <source>
        <strain evidence="10">B10K-DU-008-62</strain>
        <tissue evidence="10">Mixed tissue sample</tissue>
    </source>
</reference>
<feature type="non-terminal residue" evidence="10">
    <location>
        <position position="1"/>
    </location>
</feature>
<accession>A0A7L0U6E8</accession>
<comment type="similarity">
    <text evidence="2">Belongs to the NEMP family.</text>
</comment>
<evidence type="ECO:0000256" key="8">
    <source>
        <dbReference type="SAM" id="MobiDB-lite"/>
    </source>
</evidence>
<name>A0A7L0U6E8_CHOAC</name>
<keyword evidence="4" id="KW-0732">Signal</keyword>
<dbReference type="EMBL" id="VXAQ01000451">
    <property type="protein sequence ID" value="NXL61858.1"/>
    <property type="molecule type" value="Genomic_DNA"/>
</dbReference>
<dbReference type="InterPro" id="IPR019358">
    <property type="entry name" value="NEMP_fam"/>
</dbReference>
<feature type="non-terminal residue" evidence="10">
    <location>
        <position position="411"/>
    </location>
</feature>
<dbReference type="Proteomes" id="UP000568556">
    <property type="component" value="Unassembled WGS sequence"/>
</dbReference>
<dbReference type="PANTHER" id="PTHR13598">
    <property type="entry name" value="AT07567P-RELATED"/>
    <property type="match status" value="1"/>
</dbReference>
<feature type="transmembrane region" description="Helical" evidence="9">
    <location>
        <begin position="168"/>
        <end position="186"/>
    </location>
</feature>
<comment type="caution">
    <text evidence="10">The sequence shown here is derived from an EMBL/GenBank/DDBJ whole genome shotgun (WGS) entry which is preliminary data.</text>
</comment>
<evidence type="ECO:0000256" key="7">
    <source>
        <dbReference type="ARBA" id="ARBA00023242"/>
    </source>
</evidence>
<feature type="transmembrane region" description="Helical" evidence="9">
    <location>
        <begin position="201"/>
        <end position="220"/>
    </location>
</feature>
<evidence type="ECO:0000256" key="4">
    <source>
        <dbReference type="ARBA" id="ARBA00022729"/>
    </source>
</evidence>
<keyword evidence="3 9" id="KW-0812">Transmembrane</keyword>
<keyword evidence="11" id="KW-1185">Reference proteome</keyword>
<evidence type="ECO:0000256" key="1">
    <source>
        <dbReference type="ARBA" id="ARBA00004575"/>
    </source>
</evidence>
<evidence type="ECO:0000256" key="2">
    <source>
        <dbReference type="ARBA" id="ARBA00005748"/>
    </source>
</evidence>
<comment type="subcellular location">
    <subcellularLocation>
        <location evidence="1">Nucleus inner membrane</location>
        <topology evidence="1">Multi-pass membrane protein</topology>
        <orientation evidence="1">Nucleoplasmic side</orientation>
    </subcellularLocation>
</comment>
<evidence type="ECO:0000256" key="5">
    <source>
        <dbReference type="ARBA" id="ARBA00022989"/>
    </source>
</evidence>
<gene>
    <name evidence="10" type="primary">Nemp2</name>
    <name evidence="10" type="ORF">CHOACU_R08122</name>
</gene>
<evidence type="ECO:0000256" key="3">
    <source>
        <dbReference type="ARBA" id="ARBA00022692"/>
    </source>
</evidence>
<dbReference type="AlphaFoldDB" id="A0A7L0U6E8"/>
<feature type="region of interest" description="Disordered" evidence="8">
    <location>
        <begin position="374"/>
        <end position="411"/>
    </location>
</feature>
<evidence type="ECO:0000256" key="9">
    <source>
        <dbReference type="SAM" id="Phobius"/>
    </source>
</evidence>
<evidence type="ECO:0000313" key="10">
    <source>
        <dbReference type="EMBL" id="NXL61858.1"/>
    </source>
</evidence>
<dbReference type="GO" id="GO:0005637">
    <property type="term" value="C:nuclear inner membrane"/>
    <property type="evidence" value="ECO:0007669"/>
    <property type="project" value="UniProtKB-SubCell"/>
</dbReference>
<proteinExistence type="inferred from homology"/>
<keyword evidence="5 9" id="KW-1133">Transmembrane helix</keyword>
<dbReference type="Pfam" id="PF10225">
    <property type="entry name" value="NEMP"/>
    <property type="match status" value="1"/>
</dbReference>
<organism evidence="10 11">
    <name type="scientific">Chordeiles acutipennis</name>
    <name type="common">Lesser nighthawk</name>
    <name type="synonym">Caprimulgus acutipennis</name>
    <dbReference type="NCBI Taxonomy" id="118183"/>
    <lineage>
        <taxon>Eukaryota</taxon>
        <taxon>Metazoa</taxon>
        <taxon>Chordata</taxon>
        <taxon>Craniata</taxon>
        <taxon>Vertebrata</taxon>
        <taxon>Euteleostomi</taxon>
        <taxon>Archelosauria</taxon>
        <taxon>Archosauria</taxon>
        <taxon>Dinosauria</taxon>
        <taxon>Saurischia</taxon>
        <taxon>Theropoda</taxon>
        <taxon>Coelurosauria</taxon>
        <taxon>Aves</taxon>
        <taxon>Neognathae</taxon>
        <taxon>Neoaves</taxon>
        <taxon>Strisores</taxon>
        <taxon>Caprimulgiformes</taxon>
        <taxon>Caprimulgidae</taxon>
        <taxon>Chordeilinae</taxon>
        <taxon>Chordeiles</taxon>
    </lineage>
</organism>
<evidence type="ECO:0000256" key="6">
    <source>
        <dbReference type="ARBA" id="ARBA00023136"/>
    </source>
</evidence>
<protein>
    <submittedName>
        <fullName evidence="10">NEMP2 protein</fullName>
    </submittedName>
</protein>
<sequence length="411" mass="47772">GSSCSFLQEMDVTEKRDENCYCYVQNRTIHLQYLWSTLQIKVNSREMFRFEPISEKSNCRNSETVFEFAACAVQIFWKPETSTETLISIKQYGEDICFKIQPFKTEPYTVSVKRESNNYKLYFLRYSLLFSSRSTKFFYLSGIILGVLALLVFVLLTLKRFIPRHSTFWILMSGCWMSSLYFIYCFKENMQWLWSEHRNSLLGYFLAVGITSFAICYQHGPLTTELSITLFTWTLQLTAFVLIYCGVTIPQVAYAIMALSLCSKGLCYPLGAACHIGRKMKNHFKSKKLVFKYLTEEEYREQGESETNRALEELRSFCRNPDFPSWLAVSKLQSPHRFAGFVLGSPHISPAETKAHDKEYGIGSFFLEEQLFETRAEPEQDDPANSIHEGEEEDEDELHKQISFPYATELL</sequence>
<feature type="transmembrane region" description="Helical" evidence="9">
    <location>
        <begin position="137"/>
        <end position="156"/>
    </location>
</feature>